<evidence type="ECO:0000256" key="1">
    <source>
        <dbReference type="ARBA" id="ARBA00022801"/>
    </source>
</evidence>
<keyword evidence="4" id="KW-1185">Reference proteome</keyword>
<evidence type="ECO:0000313" key="3">
    <source>
        <dbReference type="EMBL" id="RFU88510.1"/>
    </source>
</evidence>
<reference evidence="3 4" key="1">
    <citation type="submission" date="2018-08" db="EMBL/GenBank/DDBJ databases">
        <title>Isolation, diversity and antifungal activity of Actinobacteria from wheat.</title>
        <authorList>
            <person name="Han C."/>
        </authorList>
    </citation>
    <scope>NUCLEOTIDE SEQUENCE [LARGE SCALE GENOMIC DNA]</scope>
    <source>
        <strain evidence="3 4">NEAU-YY421</strain>
    </source>
</reference>
<dbReference type="EMBL" id="QUAK01000010">
    <property type="protein sequence ID" value="RFU88510.1"/>
    <property type="molecule type" value="Genomic_DNA"/>
</dbReference>
<dbReference type="GO" id="GO:0016787">
    <property type="term" value="F:hydrolase activity"/>
    <property type="evidence" value="ECO:0007669"/>
    <property type="project" value="UniProtKB-KW"/>
</dbReference>
<dbReference type="Proteomes" id="UP000263094">
    <property type="component" value="Unassembled WGS sequence"/>
</dbReference>
<evidence type="ECO:0000313" key="4">
    <source>
        <dbReference type="Proteomes" id="UP000263094"/>
    </source>
</evidence>
<name>A0A372MD48_9ACTN</name>
<dbReference type="AlphaFoldDB" id="A0A372MD48"/>
<dbReference type="OrthoDB" id="525039at2"/>
<dbReference type="InterPro" id="IPR042001">
    <property type="entry name" value="Sortase_F"/>
</dbReference>
<feature type="active site" description="Acyl-thioester intermediate" evidence="2">
    <location>
        <position position="186"/>
    </location>
</feature>
<organism evidence="3 4">
    <name type="scientific">Streptomyces triticagri</name>
    <dbReference type="NCBI Taxonomy" id="2293568"/>
    <lineage>
        <taxon>Bacteria</taxon>
        <taxon>Bacillati</taxon>
        <taxon>Actinomycetota</taxon>
        <taxon>Actinomycetes</taxon>
        <taxon>Kitasatosporales</taxon>
        <taxon>Streptomycetaceae</taxon>
        <taxon>Streptomyces</taxon>
    </lineage>
</organism>
<proteinExistence type="predicted"/>
<accession>A0A372MD48</accession>
<dbReference type="Gene3D" id="2.40.260.10">
    <property type="entry name" value="Sortase"/>
    <property type="match status" value="1"/>
</dbReference>
<dbReference type="SUPFAM" id="SSF63817">
    <property type="entry name" value="Sortase"/>
    <property type="match status" value="1"/>
</dbReference>
<dbReference type="InterPro" id="IPR005754">
    <property type="entry name" value="Sortase"/>
</dbReference>
<dbReference type="NCBIfam" id="NF033748">
    <property type="entry name" value="class_F_sortase"/>
    <property type="match status" value="1"/>
</dbReference>
<comment type="caution">
    <text evidence="3">The sequence shown here is derived from an EMBL/GenBank/DDBJ whole genome shotgun (WGS) entry which is preliminary data.</text>
</comment>
<protein>
    <submittedName>
        <fullName evidence="3">Class F sortase</fullName>
    </submittedName>
</protein>
<dbReference type="RefSeq" id="WP_128554002.1">
    <property type="nucleotide sequence ID" value="NZ_QUAK01000010.1"/>
</dbReference>
<keyword evidence="1" id="KW-0378">Hydrolase</keyword>
<evidence type="ECO:0000256" key="2">
    <source>
        <dbReference type="PIRSR" id="PIRSR605754-1"/>
    </source>
</evidence>
<dbReference type="InterPro" id="IPR023365">
    <property type="entry name" value="Sortase_dom-sf"/>
</dbReference>
<dbReference type="PROSITE" id="PS51257">
    <property type="entry name" value="PROKAR_LIPOPROTEIN"/>
    <property type="match status" value="1"/>
</dbReference>
<gene>
    <name evidence="3" type="ORF">DY218_01350</name>
</gene>
<feature type="active site" description="Proton donor/acceptor" evidence="2">
    <location>
        <position position="119"/>
    </location>
</feature>
<sequence length="216" mass="23068">MAEARTRRTSAAALAVTAALSVAVTTGCSSAHPDRSASAEESAASVQRAAHLAPVAALRPSVPDHITIPSIHVDAHLDSVGLDGDGVMQTPPYDRPMEASWYQEGPTPGEKGAAAIAGHMDTPEVPEAVFHNLEDLKKNQEIDIRREDGTTAVFAVDSVETYAKSAFPTRKVYGKTDKAELRLITCGGHLTKDRHWDSNVVVFAHLTGKETVKPPR</sequence>
<dbReference type="Pfam" id="PF04203">
    <property type="entry name" value="Sortase"/>
    <property type="match status" value="1"/>
</dbReference>
<dbReference type="CDD" id="cd05829">
    <property type="entry name" value="Sortase_F"/>
    <property type="match status" value="1"/>
</dbReference>